<dbReference type="GO" id="GO:0008270">
    <property type="term" value="F:zinc ion binding"/>
    <property type="evidence" value="ECO:0007669"/>
    <property type="project" value="UniProtKB-KW"/>
</dbReference>
<dbReference type="PANTHER" id="PTHR13793:SF107">
    <property type="entry name" value="BROMODOMAIN-CONTAINING PROTEIN HOMOLOG"/>
    <property type="match status" value="1"/>
</dbReference>
<dbReference type="SUPFAM" id="SSF82199">
    <property type="entry name" value="SET domain"/>
    <property type="match status" value="1"/>
</dbReference>
<dbReference type="PANTHER" id="PTHR13793">
    <property type="entry name" value="PHD FINGER PROTEINS"/>
    <property type="match status" value="1"/>
</dbReference>
<evidence type="ECO:0000256" key="5">
    <source>
        <dbReference type="PROSITE-ProRule" id="PRU00146"/>
    </source>
</evidence>
<feature type="compositionally biased region" description="Polar residues" evidence="6">
    <location>
        <begin position="652"/>
        <end position="663"/>
    </location>
</feature>
<evidence type="ECO:0000259" key="8">
    <source>
        <dbReference type="PROSITE" id="PS50280"/>
    </source>
</evidence>
<feature type="region of interest" description="Disordered" evidence="6">
    <location>
        <begin position="130"/>
        <end position="255"/>
    </location>
</feature>
<keyword evidence="4" id="KW-0156">Chromatin regulator</keyword>
<dbReference type="SMART" id="SM00317">
    <property type="entry name" value="SET"/>
    <property type="match status" value="1"/>
</dbReference>
<name>A0AAE0FH12_9CHLO</name>
<dbReference type="GO" id="GO:0006357">
    <property type="term" value="P:regulation of transcription by RNA polymerase II"/>
    <property type="evidence" value="ECO:0007669"/>
    <property type="project" value="TreeGrafter"/>
</dbReference>
<evidence type="ECO:0000259" key="7">
    <source>
        <dbReference type="PROSITE" id="PS50016"/>
    </source>
</evidence>
<dbReference type="InterPro" id="IPR019786">
    <property type="entry name" value="Zinc_finger_PHD-type_CS"/>
</dbReference>
<comment type="caution">
    <text evidence="9">The sequence shown here is derived from an EMBL/GenBank/DDBJ whole genome shotgun (WGS) entry which is preliminary data.</text>
</comment>
<keyword evidence="2 5" id="KW-0863">Zinc-finger</keyword>
<feature type="region of interest" description="Disordered" evidence="6">
    <location>
        <begin position="608"/>
        <end position="665"/>
    </location>
</feature>
<evidence type="ECO:0000313" key="10">
    <source>
        <dbReference type="Proteomes" id="UP001190700"/>
    </source>
</evidence>
<dbReference type="Gene3D" id="2.170.270.10">
    <property type="entry name" value="SET domain"/>
    <property type="match status" value="1"/>
</dbReference>
<dbReference type="Proteomes" id="UP001190700">
    <property type="component" value="Unassembled WGS sequence"/>
</dbReference>
<proteinExistence type="predicted"/>
<evidence type="ECO:0000256" key="3">
    <source>
        <dbReference type="ARBA" id="ARBA00022833"/>
    </source>
</evidence>
<dbReference type="GO" id="GO:0006325">
    <property type="term" value="P:chromatin organization"/>
    <property type="evidence" value="ECO:0007669"/>
    <property type="project" value="UniProtKB-KW"/>
</dbReference>
<gene>
    <name evidence="9" type="ORF">CYMTET_31481</name>
</gene>
<dbReference type="EMBL" id="LGRX02018665">
    <property type="protein sequence ID" value="KAK3259523.1"/>
    <property type="molecule type" value="Genomic_DNA"/>
</dbReference>
<dbReference type="Pfam" id="PF00628">
    <property type="entry name" value="PHD"/>
    <property type="match status" value="1"/>
</dbReference>
<evidence type="ECO:0000256" key="4">
    <source>
        <dbReference type="ARBA" id="ARBA00022853"/>
    </source>
</evidence>
<dbReference type="AlphaFoldDB" id="A0AAE0FH12"/>
<dbReference type="SUPFAM" id="SSF57903">
    <property type="entry name" value="FYVE/PHD zinc finger"/>
    <property type="match status" value="1"/>
</dbReference>
<dbReference type="PROSITE" id="PS50280">
    <property type="entry name" value="SET"/>
    <property type="match status" value="1"/>
</dbReference>
<reference evidence="9 10" key="1">
    <citation type="journal article" date="2015" name="Genome Biol. Evol.">
        <title>Comparative Genomics of a Bacterivorous Green Alga Reveals Evolutionary Causalities and Consequences of Phago-Mixotrophic Mode of Nutrition.</title>
        <authorList>
            <person name="Burns J.A."/>
            <person name="Paasch A."/>
            <person name="Narechania A."/>
            <person name="Kim E."/>
        </authorList>
    </citation>
    <scope>NUCLEOTIDE SEQUENCE [LARGE SCALE GENOMIC DNA]</scope>
    <source>
        <strain evidence="9 10">PLY_AMNH</strain>
    </source>
</reference>
<dbReference type="InterPro" id="IPR050701">
    <property type="entry name" value="Histone_Mod_Regulator"/>
</dbReference>
<sequence>RSPSGRVKPALRRLRCAACVALEKVVRVLQATALERMRFRRAYQDDELGADIGGSATWGEGDHGGWRRADCRFGAADAACCTCGVSHSTARNDILFCDHCDRAYHQYCAGARKVPSGLWKCPSCSATGRHPARAAAKGAPRSGAKQKTKQKANSEVAATSGNTTKELPPVRPPCTPSEDTAQEPKPRAAKTPQAAKKRRLTESGIAKGAEPARCAEGRGARKWRPTSKLLQFHQQSEVPAASPRSATLRAPSRRMRRTRAAAAAGKAAGEAGPVECTVVPGRAARTGGEGAPAVAPALEDAADIAPQGASSAEPPPGIVRHQEWSSDAAAALKLRNSDFLHQAEAPDAHPDVARVARALKAIRSGVQGFANPKKPCLTALGDLKRRDPRIVHVGGLTDDVNWLLHNGAEGGVVPNKDGSARVSVEHICDATGYGVRAACLIPQGKLIGEYAGAVKTGEAHDAQFAALGEADKLEKLYYSKYTYEVGLGANKGTLVIDADKRRSTLAFMNDHCIIVDADQESSCSGETRVETAHQKIKYSKARPANVLFFEVECAGCPACAVPCHTHVLALAIRDLQPGEELLTDYGAEYHRKQAAQYSRLRIQQLQARQVQEASEQSARRMDADPPGAPSGPAQCQPSKQAHADAADKPQSEGATANGNTTNSDVDDDLMELQALVYNVGTSEPNAMSHEQIGKIYVAFLSMLDHREGSQQVRCWKKTFESILSSWSDHEAAKMTVKSMLNQFLN</sequence>
<keyword evidence="1" id="KW-0479">Metal-binding</keyword>
<feature type="compositionally biased region" description="Polar residues" evidence="6">
    <location>
        <begin position="228"/>
        <end position="237"/>
    </location>
</feature>
<dbReference type="InterPro" id="IPR046341">
    <property type="entry name" value="SET_dom_sf"/>
</dbReference>
<dbReference type="InterPro" id="IPR011011">
    <property type="entry name" value="Znf_FYVE_PHD"/>
</dbReference>
<feature type="domain" description="PHD-type" evidence="7">
    <location>
        <begin position="77"/>
        <end position="127"/>
    </location>
</feature>
<dbReference type="Pfam" id="PF00856">
    <property type="entry name" value="SET"/>
    <property type="match status" value="1"/>
</dbReference>
<keyword evidence="3" id="KW-0862">Zinc</keyword>
<dbReference type="InterPro" id="IPR013083">
    <property type="entry name" value="Znf_RING/FYVE/PHD"/>
</dbReference>
<keyword evidence="10" id="KW-1185">Reference proteome</keyword>
<evidence type="ECO:0000313" key="9">
    <source>
        <dbReference type="EMBL" id="KAK3259523.1"/>
    </source>
</evidence>
<evidence type="ECO:0000256" key="1">
    <source>
        <dbReference type="ARBA" id="ARBA00022723"/>
    </source>
</evidence>
<feature type="non-terminal residue" evidence="9">
    <location>
        <position position="1"/>
    </location>
</feature>
<organism evidence="9 10">
    <name type="scientific">Cymbomonas tetramitiformis</name>
    <dbReference type="NCBI Taxonomy" id="36881"/>
    <lineage>
        <taxon>Eukaryota</taxon>
        <taxon>Viridiplantae</taxon>
        <taxon>Chlorophyta</taxon>
        <taxon>Pyramimonadophyceae</taxon>
        <taxon>Pyramimonadales</taxon>
        <taxon>Pyramimonadaceae</taxon>
        <taxon>Cymbomonas</taxon>
    </lineage>
</organism>
<dbReference type="InterPro" id="IPR019787">
    <property type="entry name" value="Znf_PHD-finger"/>
</dbReference>
<dbReference type="PROSITE" id="PS50016">
    <property type="entry name" value="ZF_PHD_2"/>
    <property type="match status" value="1"/>
</dbReference>
<evidence type="ECO:0000256" key="2">
    <source>
        <dbReference type="ARBA" id="ARBA00022771"/>
    </source>
</evidence>
<evidence type="ECO:0008006" key="11">
    <source>
        <dbReference type="Google" id="ProtNLM"/>
    </source>
</evidence>
<protein>
    <recommendedName>
        <fullName evidence="11">Histone-lysine N-methyltransferase</fullName>
    </recommendedName>
</protein>
<dbReference type="PROSITE" id="PS01359">
    <property type="entry name" value="ZF_PHD_1"/>
    <property type="match status" value="1"/>
</dbReference>
<dbReference type="SMART" id="SM00249">
    <property type="entry name" value="PHD"/>
    <property type="match status" value="1"/>
</dbReference>
<dbReference type="Gene3D" id="3.30.40.10">
    <property type="entry name" value="Zinc/RING finger domain, C3HC4 (zinc finger)"/>
    <property type="match status" value="1"/>
</dbReference>
<feature type="compositionally biased region" description="Polar residues" evidence="6">
    <location>
        <begin position="151"/>
        <end position="165"/>
    </location>
</feature>
<feature type="domain" description="SET" evidence="8">
    <location>
        <begin position="420"/>
        <end position="586"/>
    </location>
</feature>
<evidence type="ECO:0000256" key="6">
    <source>
        <dbReference type="SAM" id="MobiDB-lite"/>
    </source>
</evidence>
<dbReference type="InterPro" id="IPR001965">
    <property type="entry name" value="Znf_PHD"/>
</dbReference>
<dbReference type="InterPro" id="IPR001214">
    <property type="entry name" value="SET_dom"/>
</dbReference>
<feature type="compositionally biased region" description="Basic and acidic residues" evidence="6">
    <location>
        <begin position="641"/>
        <end position="650"/>
    </location>
</feature>
<accession>A0AAE0FH12</accession>